<organism evidence="2 3">
    <name type="scientific">Stephania yunnanensis</name>
    <dbReference type="NCBI Taxonomy" id="152371"/>
    <lineage>
        <taxon>Eukaryota</taxon>
        <taxon>Viridiplantae</taxon>
        <taxon>Streptophyta</taxon>
        <taxon>Embryophyta</taxon>
        <taxon>Tracheophyta</taxon>
        <taxon>Spermatophyta</taxon>
        <taxon>Magnoliopsida</taxon>
        <taxon>Ranunculales</taxon>
        <taxon>Menispermaceae</taxon>
        <taxon>Menispermoideae</taxon>
        <taxon>Cissampelideae</taxon>
        <taxon>Stephania</taxon>
    </lineage>
</organism>
<gene>
    <name evidence="2" type="ORF">Syun_001105</name>
</gene>
<evidence type="ECO:0000313" key="2">
    <source>
        <dbReference type="EMBL" id="KAK9168965.1"/>
    </source>
</evidence>
<keyword evidence="3" id="KW-1185">Reference proteome</keyword>
<protein>
    <submittedName>
        <fullName evidence="2">Uncharacterized protein</fullName>
    </submittedName>
</protein>
<feature type="region of interest" description="Disordered" evidence="1">
    <location>
        <begin position="1"/>
        <end position="44"/>
    </location>
</feature>
<accession>A0AAP0LE54</accession>
<dbReference type="AlphaFoldDB" id="A0AAP0LE54"/>
<proteinExistence type="predicted"/>
<dbReference type="Proteomes" id="UP001420932">
    <property type="component" value="Unassembled WGS sequence"/>
</dbReference>
<evidence type="ECO:0000313" key="3">
    <source>
        <dbReference type="Proteomes" id="UP001420932"/>
    </source>
</evidence>
<comment type="caution">
    <text evidence="2">The sequence shown here is derived from an EMBL/GenBank/DDBJ whole genome shotgun (WGS) entry which is preliminary data.</text>
</comment>
<name>A0AAP0LE54_9MAGN</name>
<sequence>MDHRENNDFDSAFVLQMQEAMNDSLLEQQTPPPPEEEEEHGHEDQIAHLQTLELLHKYKIEMEDNENSQAEMRRVREELKRPDPNIQKLVREIQEVISDAILKIAELGLHYHGDNVDKPFGEGSSSSAALVEEEVKPEPFRLYFKGLFSDDRSGTAAVVAVPVCDSSGLMVLKVQEPLLGDWKAGWMDNLELKVEVETLIEGLTTVLSPDIK</sequence>
<evidence type="ECO:0000256" key="1">
    <source>
        <dbReference type="SAM" id="MobiDB-lite"/>
    </source>
</evidence>
<dbReference type="EMBL" id="JBBNAF010000001">
    <property type="protein sequence ID" value="KAK9168965.1"/>
    <property type="molecule type" value="Genomic_DNA"/>
</dbReference>
<feature type="compositionally biased region" description="Polar residues" evidence="1">
    <location>
        <begin position="19"/>
        <end position="29"/>
    </location>
</feature>
<reference evidence="2 3" key="1">
    <citation type="submission" date="2024-01" db="EMBL/GenBank/DDBJ databases">
        <title>Genome assemblies of Stephania.</title>
        <authorList>
            <person name="Yang L."/>
        </authorList>
    </citation>
    <scope>NUCLEOTIDE SEQUENCE [LARGE SCALE GENOMIC DNA]</scope>
    <source>
        <strain evidence="2">YNDBR</strain>
        <tissue evidence="2">Leaf</tissue>
    </source>
</reference>